<evidence type="ECO:0000256" key="16">
    <source>
        <dbReference type="RuleBase" id="RU003357"/>
    </source>
</evidence>
<feature type="domain" description="TonB-dependent receptor plug" evidence="19">
    <location>
        <begin position="49"/>
        <end position="152"/>
    </location>
</feature>
<comment type="caution">
    <text evidence="20">The sequence shown here is derived from an EMBL/GenBank/DDBJ whole genome shotgun (WGS) entry which is preliminary data.</text>
</comment>
<dbReference type="InterPro" id="IPR037066">
    <property type="entry name" value="Plug_dom_sf"/>
</dbReference>
<dbReference type="InterPro" id="IPR010916">
    <property type="entry name" value="TonB_box_CS"/>
</dbReference>
<evidence type="ECO:0000259" key="19">
    <source>
        <dbReference type="Pfam" id="PF07715"/>
    </source>
</evidence>
<keyword evidence="12" id="KW-0675">Receptor</keyword>
<evidence type="ECO:0000256" key="1">
    <source>
        <dbReference type="ARBA" id="ARBA00004571"/>
    </source>
</evidence>
<name>A0ABQ3E5J5_9GAMM</name>
<protein>
    <submittedName>
        <fullName evidence="20">Ligand-gated channel</fullName>
    </submittedName>
</protein>
<dbReference type="InterPro" id="IPR012910">
    <property type="entry name" value="Plug_dom"/>
</dbReference>
<evidence type="ECO:0000256" key="7">
    <source>
        <dbReference type="ARBA" id="ARBA00022729"/>
    </source>
</evidence>
<keyword evidence="6 14" id="KW-0812">Transmembrane</keyword>
<keyword evidence="7 17" id="KW-0732">Signal</keyword>
<dbReference type="Pfam" id="PF07715">
    <property type="entry name" value="Plug"/>
    <property type="match status" value="1"/>
</dbReference>
<organism evidence="20 21">
    <name type="scientific">Salinicola rhizosphaerae</name>
    <dbReference type="NCBI Taxonomy" id="1443141"/>
    <lineage>
        <taxon>Bacteria</taxon>
        <taxon>Pseudomonadati</taxon>
        <taxon>Pseudomonadota</taxon>
        <taxon>Gammaproteobacteria</taxon>
        <taxon>Oceanospirillales</taxon>
        <taxon>Halomonadaceae</taxon>
        <taxon>Salinicola</taxon>
    </lineage>
</organism>
<evidence type="ECO:0000259" key="18">
    <source>
        <dbReference type="Pfam" id="PF00593"/>
    </source>
</evidence>
<evidence type="ECO:0000256" key="17">
    <source>
        <dbReference type="SAM" id="SignalP"/>
    </source>
</evidence>
<dbReference type="EMBL" id="BMZI01000005">
    <property type="protein sequence ID" value="GHB23967.1"/>
    <property type="molecule type" value="Genomic_DNA"/>
</dbReference>
<dbReference type="InterPro" id="IPR036942">
    <property type="entry name" value="Beta-barrel_TonB_sf"/>
</dbReference>
<evidence type="ECO:0000256" key="10">
    <source>
        <dbReference type="ARBA" id="ARBA00023077"/>
    </source>
</evidence>
<dbReference type="Gene3D" id="2.170.130.10">
    <property type="entry name" value="TonB-dependent receptor, plug domain"/>
    <property type="match status" value="1"/>
</dbReference>
<dbReference type="InterPro" id="IPR000531">
    <property type="entry name" value="Beta-barrel_TonB"/>
</dbReference>
<dbReference type="CDD" id="cd01347">
    <property type="entry name" value="ligand_gated_channel"/>
    <property type="match status" value="1"/>
</dbReference>
<dbReference type="PANTHER" id="PTHR32552:SF68">
    <property type="entry name" value="FERRICHROME OUTER MEMBRANE TRANSPORTER_PHAGE RECEPTOR"/>
    <property type="match status" value="1"/>
</dbReference>
<keyword evidence="5" id="KW-0410">Iron transport</keyword>
<evidence type="ECO:0000256" key="14">
    <source>
        <dbReference type="PROSITE-ProRule" id="PRU01360"/>
    </source>
</evidence>
<proteinExistence type="inferred from homology"/>
<evidence type="ECO:0000256" key="5">
    <source>
        <dbReference type="ARBA" id="ARBA00022496"/>
    </source>
</evidence>
<keyword evidence="11 14" id="KW-0472">Membrane</keyword>
<evidence type="ECO:0000313" key="20">
    <source>
        <dbReference type="EMBL" id="GHB23967.1"/>
    </source>
</evidence>
<evidence type="ECO:0000256" key="4">
    <source>
        <dbReference type="ARBA" id="ARBA00022452"/>
    </source>
</evidence>
<keyword evidence="3 14" id="KW-0813">Transport</keyword>
<keyword evidence="4 14" id="KW-1134">Transmembrane beta strand</keyword>
<evidence type="ECO:0000256" key="2">
    <source>
        <dbReference type="ARBA" id="ARBA00009810"/>
    </source>
</evidence>
<evidence type="ECO:0000256" key="9">
    <source>
        <dbReference type="ARBA" id="ARBA00023065"/>
    </source>
</evidence>
<dbReference type="InterPro" id="IPR039426">
    <property type="entry name" value="TonB-dep_rcpt-like"/>
</dbReference>
<dbReference type="RefSeq" id="WP_189444924.1">
    <property type="nucleotide sequence ID" value="NZ_BMZI01000005.1"/>
</dbReference>
<evidence type="ECO:0000256" key="6">
    <source>
        <dbReference type="ARBA" id="ARBA00022692"/>
    </source>
</evidence>
<keyword evidence="9" id="KW-0406">Ion transport</keyword>
<comment type="similarity">
    <text evidence="2 14 16">Belongs to the TonB-dependent receptor family.</text>
</comment>
<evidence type="ECO:0000256" key="13">
    <source>
        <dbReference type="ARBA" id="ARBA00023237"/>
    </source>
</evidence>
<feature type="domain" description="TonB-dependent receptor-like beta-barrel" evidence="18">
    <location>
        <begin position="223"/>
        <end position="656"/>
    </location>
</feature>
<dbReference type="PANTHER" id="PTHR32552">
    <property type="entry name" value="FERRICHROME IRON RECEPTOR-RELATED"/>
    <property type="match status" value="1"/>
</dbReference>
<evidence type="ECO:0000256" key="12">
    <source>
        <dbReference type="ARBA" id="ARBA00023170"/>
    </source>
</evidence>
<keyword evidence="8" id="KW-0408">Iron</keyword>
<reference evidence="21" key="1">
    <citation type="journal article" date="2019" name="Int. J. Syst. Evol. Microbiol.">
        <title>The Global Catalogue of Microorganisms (GCM) 10K type strain sequencing project: providing services to taxonomists for standard genome sequencing and annotation.</title>
        <authorList>
            <consortium name="The Broad Institute Genomics Platform"/>
            <consortium name="The Broad Institute Genome Sequencing Center for Infectious Disease"/>
            <person name="Wu L."/>
            <person name="Ma J."/>
        </authorList>
    </citation>
    <scope>NUCLEOTIDE SEQUENCE [LARGE SCALE GENOMIC DNA]</scope>
    <source>
        <strain evidence="21">KCTC 32998</strain>
    </source>
</reference>
<keyword evidence="10 15" id="KW-0798">TonB box</keyword>
<evidence type="ECO:0000256" key="8">
    <source>
        <dbReference type="ARBA" id="ARBA00023004"/>
    </source>
</evidence>
<dbReference type="PROSITE" id="PS52016">
    <property type="entry name" value="TONB_DEPENDENT_REC_3"/>
    <property type="match status" value="1"/>
</dbReference>
<dbReference type="Proteomes" id="UP000646745">
    <property type="component" value="Unassembled WGS sequence"/>
</dbReference>
<dbReference type="SUPFAM" id="SSF56935">
    <property type="entry name" value="Porins"/>
    <property type="match status" value="1"/>
</dbReference>
<feature type="chain" id="PRO_5045834946" evidence="17">
    <location>
        <begin position="25"/>
        <end position="685"/>
    </location>
</feature>
<comment type="subcellular location">
    <subcellularLocation>
        <location evidence="1 14">Cell outer membrane</location>
        <topology evidence="1 14">Multi-pass membrane protein</topology>
    </subcellularLocation>
</comment>
<evidence type="ECO:0000256" key="11">
    <source>
        <dbReference type="ARBA" id="ARBA00023136"/>
    </source>
</evidence>
<dbReference type="PROSITE" id="PS00430">
    <property type="entry name" value="TONB_DEPENDENT_REC_1"/>
    <property type="match status" value="1"/>
</dbReference>
<dbReference type="Pfam" id="PF00593">
    <property type="entry name" value="TonB_dep_Rec_b-barrel"/>
    <property type="match status" value="1"/>
</dbReference>
<keyword evidence="21" id="KW-1185">Reference proteome</keyword>
<sequence>MKSGNLSIAGGGALLCFLAASAHAQPENATVTNDTVVVTGTALKVDTPLVETPRSASIVTDDELERRAVNKYDQVLRYRAGALSAPYGNDAKADWFFFRGFSGEDSTYQDGLRLFREAGYLWWKTEPFGLERVDFLKGPASILYGEAPPGGIVNAISKRPTDEAQGLFEIQGGNKGHRQVGIDTSGPASDAGDVRYRFVGLFRDQDGELDGTDNERVYFAPSLAVDLSDDTTLTLLASYQRDHGTPANVFYLPYGSVNDTPFGKVDRDTDLGDNDNDRLEHEQIAVGYELEHTFNDTWEFQQNARFASLDLFLRTAYPSYMIDDRNAVRGVTYRDGSYDAFTIDNRVIGTWYTDNTENTLLVGLDYQHLDADYLSRDTFNYGTIDIFDPGEITTNPLNAPTYYDQGKEQIGVYVQDQLRLYDRWILLAGARHDSVDVTNKQDGGEDQSYDDSQMSYTGGVMYLGDYGLSPYLSYSESFTPNIGNDLDGDAYQPSEGKQWELGLKYAPEWLDGYVTAAVFDLKESDTLYPSGGSSSNQGGERHSRGFELEGVGYVTDNLQVTAAYTYTDVTVDVTDTLSDLRAGLIPRHQASLWLDYDFNRGVLDGVGLGAGARYIGTSVDSPQYSDTRVPAYTLYDAMASYAIDSHWTAQVNVTNLTDEDYVSGCDYWCYYGESRSVIGSLQYHW</sequence>
<gene>
    <name evidence="20" type="ORF">GCM10009038_23700</name>
</gene>
<evidence type="ECO:0000256" key="15">
    <source>
        <dbReference type="PROSITE-ProRule" id="PRU10143"/>
    </source>
</evidence>
<keyword evidence="13 14" id="KW-0998">Cell outer membrane</keyword>
<evidence type="ECO:0000256" key="3">
    <source>
        <dbReference type="ARBA" id="ARBA00022448"/>
    </source>
</evidence>
<dbReference type="NCBIfam" id="TIGR01783">
    <property type="entry name" value="TonB-siderophor"/>
    <property type="match status" value="1"/>
</dbReference>
<evidence type="ECO:0000313" key="21">
    <source>
        <dbReference type="Proteomes" id="UP000646745"/>
    </source>
</evidence>
<dbReference type="Gene3D" id="2.40.170.20">
    <property type="entry name" value="TonB-dependent receptor, beta-barrel domain"/>
    <property type="match status" value="1"/>
</dbReference>
<dbReference type="InterPro" id="IPR010105">
    <property type="entry name" value="TonB_sidphr_rcpt"/>
</dbReference>
<feature type="signal peptide" evidence="17">
    <location>
        <begin position="1"/>
        <end position="24"/>
    </location>
</feature>
<feature type="short sequence motif" description="TonB box" evidence="15">
    <location>
        <begin position="35"/>
        <end position="41"/>
    </location>
</feature>
<accession>A0ABQ3E5J5</accession>